<accession>A0A521C423</accession>
<sequence>MLETSEIIALRPDKNEVRRDRPYHFLHERERGNDGELKAVNTIFLTNSECPFKCVMCDLWKNTLDEPVKPGAVPAQISYALERLPEAQVVKLYNSGNFFDRKAIPPADYPAIARLLDSCERVIIENHPKLCSDACLDFKQLLQGELEIAMGLETIHPEVLPRLNKQVTTEIFAEAADFLARHEIESRAFVLLNPPFLTDPRENVEWAVKSVAFALECGVTACSIIPTRAGNGAMEKLRSQGAYVPPTINALEEAFEQALRLGRGRIFVDLWDIEQFADCPHCLEARKQRLKKMNREQQVRPPAVCSYCNG</sequence>
<dbReference type="EMBL" id="FXTH01000005">
    <property type="protein sequence ID" value="SMO54192.1"/>
    <property type="molecule type" value="Genomic_DNA"/>
</dbReference>
<dbReference type="OrthoDB" id="4501995at2"/>
<dbReference type="RefSeq" id="WP_142713778.1">
    <property type="nucleotide sequence ID" value="NZ_FXTH01000005.1"/>
</dbReference>
<dbReference type="Proteomes" id="UP000317593">
    <property type="component" value="Unassembled WGS sequence"/>
</dbReference>
<proteinExistence type="predicted"/>
<keyword evidence="3" id="KW-1185">Reference proteome</keyword>
<dbReference type="PIRSF" id="PIRSF004954">
    <property type="entry name" value="Radical_SAM"/>
    <property type="match status" value="1"/>
</dbReference>
<dbReference type="GO" id="GO:0051536">
    <property type="term" value="F:iron-sulfur cluster binding"/>
    <property type="evidence" value="ECO:0007669"/>
    <property type="project" value="InterPro"/>
</dbReference>
<reference evidence="2 3" key="1">
    <citation type="submission" date="2017-05" db="EMBL/GenBank/DDBJ databases">
        <authorList>
            <person name="Varghese N."/>
            <person name="Submissions S."/>
        </authorList>
    </citation>
    <scope>NUCLEOTIDE SEQUENCE [LARGE SCALE GENOMIC DNA]</scope>
    <source>
        <strain evidence="2 3">DSM 21194</strain>
    </source>
</reference>
<dbReference type="InterPro" id="IPR005909">
    <property type="entry name" value="RaSEA"/>
</dbReference>
<evidence type="ECO:0000259" key="1">
    <source>
        <dbReference type="SMART" id="SM00729"/>
    </source>
</evidence>
<name>A0A521C423_9BACT</name>
<dbReference type="SUPFAM" id="SSF102114">
    <property type="entry name" value="Radical SAM enzymes"/>
    <property type="match status" value="1"/>
</dbReference>
<dbReference type="InterPro" id="IPR058240">
    <property type="entry name" value="rSAM_sf"/>
</dbReference>
<dbReference type="InterPro" id="IPR006638">
    <property type="entry name" value="Elp3/MiaA/NifB-like_rSAM"/>
</dbReference>
<organism evidence="2 3">
    <name type="scientific">Fodinibius sediminis</name>
    <dbReference type="NCBI Taxonomy" id="1214077"/>
    <lineage>
        <taxon>Bacteria</taxon>
        <taxon>Pseudomonadati</taxon>
        <taxon>Balneolota</taxon>
        <taxon>Balneolia</taxon>
        <taxon>Balneolales</taxon>
        <taxon>Balneolaceae</taxon>
        <taxon>Fodinibius</taxon>
    </lineage>
</organism>
<dbReference type="SMART" id="SM00729">
    <property type="entry name" value="Elp3"/>
    <property type="match status" value="1"/>
</dbReference>
<dbReference type="GO" id="GO:0003824">
    <property type="term" value="F:catalytic activity"/>
    <property type="evidence" value="ECO:0007669"/>
    <property type="project" value="InterPro"/>
</dbReference>
<protein>
    <recommendedName>
        <fullName evidence="1">Elp3/MiaA/NifB-like radical SAM core domain-containing protein</fullName>
    </recommendedName>
</protein>
<evidence type="ECO:0000313" key="2">
    <source>
        <dbReference type="EMBL" id="SMO54192.1"/>
    </source>
</evidence>
<feature type="domain" description="Elp3/MiaA/NifB-like radical SAM core" evidence="1">
    <location>
        <begin position="41"/>
        <end position="257"/>
    </location>
</feature>
<gene>
    <name evidence="2" type="ORF">SAMN06265218_1058</name>
</gene>
<evidence type="ECO:0000313" key="3">
    <source>
        <dbReference type="Proteomes" id="UP000317593"/>
    </source>
</evidence>
<dbReference type="AlphaFoldDB" id="A0A521C423"/>